<feature type="compositionally biased region" description="Polar residues" evidence="9">
    <location>
        <begin position="623"/>
        <end position="635"/>
    </location>
</feature>
<protein>
    <recommendedName>
        <fullName evidence="3">H/ACA ribonucleoprotein complex non-core subunit NAF1</fullName>
    </recommendedName>
</protein>
<name>A0A9W8YR82_9PEZI</name>
<feature type="compositionally biased region" description="Polar residues" evidence="9">
    <location>
        <begin position="682"/>
        <end position="691"/>
    </location>
</feature>
<keyword evidence="4" id="KW-0690">Ribosome biogenesis</keyword>
<evidence type="ECO:0000256" key="1">
    <source>
        <dbReference type="ARBA" id="ARBA00004123"/>
    </source>
</evidence>
<dbReference type="PANTHER" id="PTHR31633">
    <property type="entry name" value="H/ACA RIBONUCLEOPROTEIN COMPLEX NON-CORE SUBUNIT NAF1"/>
    <property type="match status" value="1"/>
</dbReference>
<feature type="compositionally biased region" description="Acidic residues" evidence="9">
    <location>
        <begin position="412"/>
        <end position="425"/>
    </location>
</feature>
<comment type="subcellular location">
    <subcellularLocation>
        <location evidence="1">Nucleus</location>
    </subcellularLocation>
</comment>
<accession>A0A9W8YR82</accession>
<feature type="compositionally biased region" description="Acidic residues" evidence="9">
    <location>
        <begin position="231"/>
        <end position="242"/>
    </location>
</feature>
<feature type="region of interest" description="Disordered" evidence="9">
    <location>
        <begin position="1"/>
        <end position="245"/>
    </location>
</feature>
<dbReference type="InterPro" id="IPR038664">
    <property type="entry name" value="Gar1/Naf1_Cbf5-bd_sf"/>
</dbReference>
<feature type="compositionally biased region" description="Polar residues" evidence="9">
    <location>
        <begin position="109"/>
        <end position="124"/>
    </location>
</feature>
<feature type="compositionally biased region" description="Low complexity" evidence="9">
    <location>
        <begin position="587"/>
        <end position="607"/>
    </location>
</feature>
<keyword evidence="8" id="KW-0539">Nucleus</keyword>
<comment type="caution">
    <text evidence="10">The sequence shown here is derived from an EMBL/GenBank/DDBJ whole genome shotgun (WGS) entry which is preliminary data.</text>
</comment>
<dbReference type="PANTHER" id="PTHR31633:SF1">
    <property type="entry name" value="H_ACA RIBONUCLEOPROTEIN COMPLEX NON-CORE SUBUNIT NAF1"/>
    <property type="match status" value="1"/>
</dbReference>
<keyword evidence="5" id="KW-0698">rRNA processing</keyword>
<evidence type="ECO:0000256" key="4">
    <source>
        <dbReference type="ARBA" id="ARBA00022517"/>
    </source>
</evidence>
<dbReference type="InterPro" id="IPR007504">
    <property type="entry name" value="H/ACA_rnp_Gar1/Naf1"/>
</dbReference>
<evidence type="ECO:0000256" key="3">
    <source>
        <dbReference type="ARBA" id="ARBA00021438"/>
    </source>
</evidence>
<feature type="compositionally biased region" description="Low complexity" evidence="9">
    <location>
        <begin position="220"/>
        <end position="230"/>
    </location>
</feature>
<dbReference type="GO" id="GO:0003723">
    <property type="term" value="F:RNA binding"/>
    <property type="evidence" value="ECO:0007669"/>
    <property type="project" value="UniProtKB-KW"/>
</dbReference>
<dbReference type="Pfam" id="PF04410">
    <property type="entry name" value="Gar1"/>
    <property type="match status" value="1"/>
</dbReference>
<dbReference type="AlphaFoldDB" id="A0A9W8YR82"/>
<organism evidence="10 11">
    <name type="scientific">Gnomoniopsis smithogilvyi</name>
    <dbReference type="NCBI Taxonomy" id="1191159"/>
    <lineage>
        <taxon>Eukaryota</taxon>
        <taxon>Fungi</taxon>
        <taxon>Dikarya</taxon>
        <taxon>Ascomycota</taxon>
        <taxon>Pezizomycotina</taxon>
        <taxon>Sordariomycetes</taxon>
        <taxon>Sordariomycetidae</taxon>
        <taxon>Diaporthales</taxon>
        <taxon>Gnomoniaceae</taxon>
        <taxon>Gnomoniopsis</taxon>
    </lineage>
</organism>
<evidence type="ECO:0000256" key="8">
    <source>
        <dbReference type="ARBA" id="ARBA00023242"/>
    </source>
</evidence>
<feature type="compositionally biased region" description="Basic residues" evidence="9">
    <location>
        <begin position="430"/>
        <end position="444"/>
    </location>
</feature>
<feature type="compositionally biased region" description="Polar residues" evidence="9">
    <location>
        <begin position="171"/>
        <end position="203"/>
    </location>
</feature>
<dbReference type="GO" id="GO:0005634">
    <property type="term" value="C:nucleus"/>
    <property type="evidence" value="ECO:0007669"/>
    <property type="project" value="UniProtKB-SubCell"/>
</dbReference>
<evidence type="ECO:0000256" key="6">
    <source>
        <dbReference type="ARBA" id="ARBA00022553"/>
    </source>
</evidence>
<feature type="compositionally biased region" description="Low complexity" evidence="9">
    <location>
        <begin position="663"/>
        <end position="675"/>
    </location>
</feature>
<dbReference type="OrthoDB" id="21550at2759"/>
<keyword evidence="6" id="KW-0597">Phosphoprotein</keyword>
<evidence type="ECO:0000313" key="10">
    <source>
        <dbReference type="EMBL" id="KAJ4390699.1"/>
    </source>
</evidence>
<evidence type="ECO:0000256" key="5">
    <source>
        <dbReference type="ARBA" id="ARBA00022552"/>
    </source>
</evidence>
<dbReference type="Gene3D" id="2.40.10.230">
    <property type="entry name" value="Probable tRNA pseudouridine synthase domain"/>
    <property type="match status" value="1"/>
</dbReference>
<evidence type="ECO:0000256" key="9">
    <source>
        <dbReference type="SAM" id="MobiDB-lite"/>
    </source>
</evidence>
<evidence type="ECO:0000256" key="2">
    <source>
        <dbReference type="ARBA" id="ARBA00009801"/>
    </source>
</evidence>
<dbReference type="EMBL" id="JAPEVB010000003">
    <property type="protein sequence ID" value="KAJ4390699.1"/>
    <property type="molecule type" value="Genomic_DNA"/>
</dbReference>
<dbReference type="Proteomes" id="UP001140453">
    <property type="component" value="Unassembled WGS sequence"/>
</dbReference>
<feature type="compositionally biased region" description="Basic and acidic residues" evidence="9">
    <location>
        <begin position="281"/>
        <end position="293"/>
    </location>
</feature>
<reference evidence="10" key="1">
    <citation type="submission" date="2022-10" db="EMBL/GenBank/DDBJ databases">
        <title>Tapping the CABI collections for fungal endophytes: first genome assemblies for Collariella, Neodidymelliopsis, Ascochyta clinopodiicola, Didymella pomorum, Didymosphaeria variabile, Neocosmospora piperis and Neocucurbitaria cava.</title>
        <authorList>
            <person name="Hill R."/>
        </authorList>
    </citation>
    <scope>NUCLEOTIDE SEQUENCE</scope>
    <source>
        <strain evidence="10">IMI 355082</strain>
    </source>
</reference>
<dbReference type="GO" id="GO:0005732">
    <property type="term" value="C:sno(s)RNA-containing ribonucleoprotein complex"/>
    <property type="evidence" value="ECO:0007669"/>
    <property type="project" value="InterPro"/>
</dbReference>
<keyword evidence="11" id="KW-1185">Reference proteome</keyword>
<evidence type="ECO:0000256" key="7">
    <source>
        <dbReference type="ARBA" id="ARBA00022884"/>
    </source>
</evidence>
<dbReference type="SUPFAM" id="SSF50447">
    <property type="entry name" value="Translation proteins"/>
    <property type="match status" value="1"/>
</dbReference>
<dbReference type="InterPro" id="IPR040309">
    <property type="entry name" value="Naf1"/>
</dbReference>
<feature type="region of interest" description="Disordered" evidence="9">
    <location>
        <begin position="412"/>
        <end position="691"/>
    </location>
</feature>
<gene>
    <name evidence="10" type="ORF">N0V93_004297</name>
</gene>
<feature type="compositionally biased region" description="Pro residues" evidence="9">
    <location>
        <begin position="608"/>
        <end position="620"/>
    </location>
</feature>
<sequence length="691" mass="73429">MDSKLPIPGLGQCSPVDNRPVQSNEAPSKAVAVEATPDTDMTGAAVVQPEAETPADDIHVSGTQNGPDVPEGNPVAGIESTAEALETLPSDALSRKDDLEDTKMEDGQSHGQTGITGEDATTSIPEVRDTVMDGLGTEEQETIQSESRPASPPVTHALEAALNGLLGPVEQSESNESAPINGESAMQQDSNDLTSAGQATTSDVLPMEDEADANPEWEVDSSPYESSSSDSSDDSSDDDSDVEESKLGIEETARLLMEADGGSDEEIDGARAAKQAAGVRTKNELPDEPEPKPEITITAEDVVLPLGIVQHIVEGTLVVIEALRDGNTVTILDRGTVLCKEDRTVLGVIHDTIATVHKPMYILKCRTEDELKAAGLERGAQIWYAKSHAVFVFPSQLEKEKGSDASNLYDEEVGPEEVEYSDDEQEQAHKREKKNKKQRAKGNRGNKTNRGDDHESRASVSGDPNLRYDEDDDGPYKPLSRPANFGMGLPPAPPPPAAMSGYSPANANGGRGGHQQGRRGDSRGRGGRGRGFNGRGRGGHGHSSPHSTPQPQNSYLPPPPFTAAAPAVPSQWPYPIPPIPHFGGAAPSNPSTTTPNYPMPNWGAAQPNPFPFPPAPPPNWPNTAQRPPQQASYQPPTGGYHMPTAPYPPTNGAAHAPVPPPNYQQQYQNYYGNGQAPAGQAPNGQSQQRWG</sequence>
<dbReference type="GO" id="GO:0000493">
    <property type="term" value="P:box H/ACA snoRNP assembly"/>
    <property type="evidence" value="ECO:0007669"/>
    <property type="project" value="InterPro"/>
</dbReference>
<comment type="similarity">
    <text evidence="2">Belongs to the NAF1 family.</text>
</comment>
<dbReference type="InterPro" id="IPR009000">
    <property type="entry name" value="Transl_B-barrel_sf"/>
</dbReference>
<keyword evidence="7" id="KW-0694">RNA-binding</keyword>
<dbReference type="GO" id="GO:0006364">
    <property type="term" value="P:rRNA processing"/>
    <property type="evidence" value="ECO:0007669"/>
    <property type="project" value="UniProtKB-KW"/>
</dbReference>
<feature type="compositionally biased region" description="Basic and acidic residues" evidence="9">
    <location>
        <begin position="93"/>
        <end position="108"/>
    </location>
</feature>
<dbReference type="GO" id="GO:0001522">
    <property type="term" value="P:pseudouridine synthesis"/>
    <property type="evidence" value="ECO:0007669"/>
    <property type="project" value="InterPro"/>
</dbReference>
<feature type="region of interest" description="Disordered" evidence="9">
    <location>
        <begin position="259"/>
        <end position="293"/>
    </location>
</feature>
<proteinExistence type="inferred from homology"/>
<evidence type="ECO:0000313" key="11">
    <source>
        <dbReference type="Proteomes" id="UP001140453"/>
    </source>
</evidence>
<feature type="compositionally biased region" description="Acidic residues" evidence="9">
    <location>
        <begin position="206"/>
        <end position="219"/>
    </location>
</feature>